<reference evidence="2 3" key="1">
    <citation type="journal article" date="2019" name="Sci. Rep.">
        <title>Orb-weaving spider Araneus ventricosus genome elucidates the spidroin gene catalogue.</title>
        <authorList>
            <person name="Kono N."/>
            <person name="Nakamura H."/>
            <person name="Ohtoshi R."/>
            <person name="Moran D.A.P."/>
            <person name="Shinohara A."/>
            <person name="Yoshida Y."/>
            <person name="Fujiwara M."/>
            <person name="Mori M."/>
            <person name="Tomita M."/>
            <person name="Arakawa K."/>
        </authorList>
    </citation>
    <scope>NUCLEOTIDE SEQUENCE [LARGE SCALE GENOMIC DNA]</scope>
</reference>
<feature type="region of interest" description="Disordered" evidence="1">
    <location>
        <begin position="90"/>
        <end position="112"/>
    </location>
</feature>
<accession>A0A4Y2WZI9</accession>
<gene>
    <name evidence="2" type="ORF">AVEN_84857_1</name>
</gene>
<feature type="non-terminal residue" evidence="2">
    <location>
        <position position="112"/>
    </location>
</feature>
<dbReference type="EMBL" id="BGPR01068332">
    <property type="protein sequence ID" value="GBO42298.1"/>
    <property type="molecule type" value="Genomic_DNA"/>
</dbReference>
<dbReference type="Proteomes" id="UP000499080">
    <property type="component" value="Unassembled WGS sequence"/>
</dbReference>
<proteinExistence type="predicted"/>
<dbReference type="AlphaFoldDB" id="A0A4Y2WZI9"/>
<evidence type="ECO:0000313" key="2">
    <source>
        <dbReference type="EMBL" id="GBO42298.1"/>
    </source>
</evidence>
<comment type="caution">
    <text evidence="2">The sequence shown here is derived from an EMBL/GenBank/DDBJ whole genome shotgun (WGS) entry which is preliminary data.</text>
</comment>
<name>A0A4Y2WZI9_ARAVE</name>
<organism evidence="2 3">
    <name type="scientific">Araneus ventricosus</name>
    <name type="common">Orbweaver spider</name>
    <name type="synonym">Epeira ventricosa</name>
    <dbReference type="NCBI Taxonomy" id="182803"/>
    <lineage>
        <taxon>Eukaryota</taxon>
        <taxon>Metazoa</taxon>
        <taxon>Ecdysozoa</taxon>
        <taxon>Arthropoda</taxon>
        <taxon>Chelicerata</taxon>
        <taxon>Arachnida</taxon>
        <taxon>Araneae</taxon>
        <taxon>Araneomorphae</taxon>
        <taxon>Entelegynae</taxon>
        <taxon>Araneoidea</taxon>
        <taxon>Araneidae</taxon>
        <taxon>Araneus</taxon>
    </lineage>
</organism>
<protein>
    <submittedName>
        <fullName evidence="2">Uncharacterized protein</fullName>
    </submittedName>
</protein>
<evidence type="ECO:0000256" key="1">
    <source>
        <dbReference type="SAM" id="MobiDB-lite"/>
    </source>
</evidence>
<sequence>MTASKAGHSRPLHSTSNSIVDVKNLPYCGAQAGPLRAGQRLPARNRLEHRRAVSMRSVCRIAHIPDSRRREDAQGLRWVIYGRVHANYTVGHSDPPGATVSTPPPEFKTGLG</sequence>
<keyword evidence="3" id="KW-1185">Reference proteome</keyword>
<evidence type="ECO:0000313" key="3">
    <source>
        <dbReference type="Proteomes" id="UP000499080"/>
    </source>
</evidence>